<accession>W2KBS6</accession>
<reference evidence="2" key="1">
    <citation type="submission" date="2013-11" db="EMBL/GenBank/DDBJ databases">
        <title>The Genome Sequence of Phytophthora parasitica CHvinca01.</title>
        <authorList>
            <consortium name="The Broad Institute Genomics Platform"/>
            <person name="Russ C."/>
            <person name="Tyler B."/>
            <person name="Panabieres F."/>
            <person name="Shan W."/>
            <person name="Tripathy S."/>
            <person name="Grunwald N."/>
            <person name="Machado M."/>
            <person name="Johnson C.S."/>
            <person name="Arredondo F."/>
            <person name="Hong C."/>
            <person name="Coffey M."/>
            <person name="Young S.K."/>
            <person name="Zeng Q."/>
            <person name="Gargeya S."/>
            <person name="Fitzgerald M."/>
            <person name="Abouelleil A."/>
            <person name="Alvarado L."/>
            <person name="Chapman S.B."/>
            <person name="Gainer-Dewar J."/>
            <person name="Goldberg J."/>
            <person name="Griggs A."/>
            <person name="Gujja S."/>
            <person name="Hansen M."/>
            <person name="Howarth C."/>
            <person name="Imamovic A."/>
            <person name="Ireland A."/>
            <person name="Larimer J."/>
            <person name="McCowan C."/>
            <person name="Murphy C."/>
            <person name="Pearson M."/>
            <person name="Poon T.W."/>
            <person name="Priest M."/>
            <person name="Roberts A."/>
            <person name="Saif S."/>
            <person name="Shea T."/>
            <person name="Sykes S."/>
            <person name="Wortman J."/>
            <person name="Nusbaum C."/>
            <person name="Birren B."/>
        </authorList>
    </citation>
    <scope>NUCLEOTIDE SEQUENCE [LARGE SCALE GENOMIC DNA]</scope>
    <source>
        <strain evidence="2">CHvinca01</strain>
    </source>
</reference>
<dbReference type="VEuPathDB" id="FungiDB:PPTG_17350"/>
<feature type="non-terminal residue" evidence="2">
    <location>
        <position position="1"/>
    </location>
</feature>
<dbReference type="InterPro" id="IPR029058">
    <property type="entry name" value="AB_hydrolase_fold"/>
</dbReference>
<organism evidence="2">
    <name type="scientific">Phytophthora nicotianae</name>
    <name type="common">Potato buckeye rot agent</name>
    <name type="synonym">Phytophthora parasitica</name>
    <dbReference type="NCBI Taxonomy" id="4792"/>
    <lineage>
        <taxon>Eukaryota</taxon>
        <taxon>Sar</taxon>
        <taxon>Stramenopiles</taxon>
        <taxon>Oomycota</taxon>
        <taxon>Peronosporomycetes</taxon>
        <taxon>Peronosporales</taxon>
        <taxon>Peronosporaceae</taxon>
        <taxon>Phytophthora</taxon>
    </lineage>
</organism>
<feature type="region of interest" description="Disordered" evidence="1">
    <location>
        <begin position="141"/>
        <end position="160"/>
    </location>
</feature>
<dbReference type="EMBL" id="KI682372">
    <property type="protein sequence ID" value="ETL82029.1"/>
    <property type="molecule type" value="Genomic_DNA"/>
</dbReference>
<evidence type="ECO:0000313" key="2">
    <source>
        <dbReference type="EMBL" id="ETL82029.1"/>
    </source>
</evidence>
<dbReference type="OrthoDB" id="118377at2759"/>
<proteinExistence type="predicted"/>
<dbReference type="Gene3D" id="3.40.50.1820">
    <property type="entry name" value="alpha/beta hydrolase"/>
    <property type="match status" value="1"/>
</dbReference>
<name>W2KBS6_PHYNI</name>
<evidence type="ECO:0000256" key="1">
    <source>
        <dbReference type="SAM" id="MobiDB-lite"/>
    </source>
</evidence>
<sequence length="160" mass="17639">FYGPQPEDTIPMQVLCTMANYELQMFPTDIFDFATYQDDSNPAGLRGQAQRAFAELSVNKPELHEQFAFVNLGRFPANEVLLESNPFLPAINNVNKVDADDNQALKDAERRKQNFLKLHAAHFGYVGLRAFRDSNGNDAGGLENIRESVDKGGVGSGATA</sequence>
<dbReference type="AlphaFoldDB" id="W2KBS6"/>
<protein>
    <submittedName>
        <fullName evidence="2">Uncharacterized protein</fullName>
    </submittedName>
</protein>
<dbReference type="Proteomes" id="UP000054423">
    <property type="component" value="Unassembled WGS sequence"/>
</dbReference>
<gene>
    <name evidence="2" type="ORF">L917_17752</name>
</gene>